<dbReference type="Gene3D" id="3.40.190.10">
    <property type="entry name" value="Periplasmic binding protein-like II"/>
    <property type="match status" value="2"/>
</dbReference>
<gene>
    <name evidence="3" type="ORF">METZ01_LOCUS64523</name>
</gene>
<dbReference type="EMBL" id="UINC01004086">
    <property type="protein sequence ID" value="SVA11669.1"/>
    <property type="molecule type" value="Genomic_DNA"/>
</dbReference>
<dbReference type="SUPFAM" id="SSF53850">
    <property type="entry name" value="Periplasmic binding protein-like II"/>
    <property type="match status" value="1"/>
</dbReference>
<evidence type="ECO:0000313" key="3">
    <source>
        <dbReference type="EMBL" id="SVA11669.1"/>
    </source>
</evidence>
<organism evidence="3">
    <name type="scientific">marine metagenome</name>
    <dbReference type="NCBI Taxonomy" id="408172"/>
    <lineage>
        <taxon>unclassified sequences</taxon>
        <taxon>metagenomes</taxon>
        <taxon>ecological metagenomes</taxon>
    </lineage>
</organism>
<dbReference type="Pfam" id="PF13343">
    <property type="entry name" value="SBP_bac_6"/>
    <property type="match status" value="1"/>
</dbReference>
<evidence type="ECO:0000256" key="2">
    <source>
        <dbReference type="ARBA" id="ARBA00022729"/>
    </source>
</evidence>
<dbReference type="PIRSF" id="PIRSF002825">
    <property type="entry name" value="CfbpA"/>
    <property type="match status" value="1"/>
</dbReference>
<reference evidence="3" key="1">
    <citation type="submission" date="2018-05" db="EMBL/GenBank/DDBJ databases">
        <authorList>
            <person name="Lanie J.A."/>
            <person name="Ng W.-L."/>
            <person name="Kazmierczak K.M."/>
            <person name="Andrzejewski T.M."/>
            <person name="Davidsen T.M."/>
            <person name="Wayne K.J."/>
            <person name="Tettelin H."/>
            <person name="Glass J.I."/>
            <person name="Rusch D."/>
            <person name="Podicherti R."/>
            <person name="Tsui H.-C.T."/>
            <person name="Winkler M.E."/>
        </authorList>
    </citation>
    <scope>NUCLEOTIDE SEQUENCE</scope>
</reference>
<accession>A0A381T7F4</accession>
<name>A0A381T7F4_9ZZZZ</name>
<keyword evidence="2" id="KW-0732">Signal</keyword>
<dbReference type="CDD" id="cd13542">
    <property type="entry name" value="PBP2_FutA1_ilke"/>
    <property type="match status" value="1"/>
</dbReference>
<dbReference type="PANTHER" id="PTHR30006">
    <property type="entry name" value="THIAMINE-BINDING PERIPLASMIC PROTEIN-RELATED"/>
    <property type="match status" value="1"/>
</dbReference>
<dbReference type="PANTHER" id="PTHR30006:SF15">
    <property type="entry name" value="IRON-UTILIZATION PERIPLASMIC PROTEIN"/>
    <property type="match status" value="1"/>
</dbReference>
<dbReference type="InterPro" id="IPR026045">
    <property type="entry name" value="Ferric-bd"/>
</dbReference>
<evidence type="ECO:0000256" key="1">
    <source>
        <dbReference type="ARBA" id="ARBA00008520"/>
    </source>
</evidence>
<dbReference type="GO" id="GO:0030288">
    <property type="term" value="C:outer membrane-bounded periplasmic space"/>
    <property type="evidence" value="ECO:0007669"/>
    <property type="project" value="TreeGrafter"/>
</dbReference>
<comment type="similarity">
    <text evidence="1">Belongs to the bacterial solute-binding protein 1 family.</text>
</comment>
<sequence length="338" mass="38116">MKFFIIFCNVLFITILSSKSFASGEVNVYSYRQPILIDPFFEEFTKSTRIKVNVLHAKKGLLERLLSEGANTPADLILTVDISRLKQFVEKDVLIPIDSSILKKNIPSHLRDSKNRWFALSKRARIVAVSKDRVPNGAITKIEDLADPKWKGKICSRSGSHAYNRSLLASIIATHGEGGAEEWAKGLVKNLARKPEGNDRAQAKAIYEGVCDVALMNTYYFGKMKFNEKNPEQKDWAKAINLIFTNQTDRGNHINVTGGGIVKYSKNKENAIALLEFLTNPKSQTLYSSMNYEYPVNPKMSLSDELKSWGEFKEDELPIEKLAELAPIAQKIINRVGW</sequence>
<protein>
    <recommendedName>
        <fullName evidence="4">Iron ABC transporter substrate-binding protein</fullName>
    </recommendedName>
</protein>
<proteinExistence type="inferred from homology"/>
<dbReference type="AlphaFoldDB" id="A0A381T7F4"/>
<evidence type="ECO:0008006" key="4">
    <source>
        <dbReference type="Google" id="ProtNLM"/>
    </source>
</evidence>